<dbReference type="GeneID" id="94349845"/>
<dbReference type="RefSeq" id="XP_067822091.1">
    <property type="nucleotide sequence ID" value="XM_067964174.1"/>
</dbReference>
<dbReference type="Proteomes" id="UP000294530">
    <property type="component" value="Unassembled WGS sequence"/>
</dbReference>
<organism evidence="1 2">
    <name type="scientific">Bremia lactucae</name>
    <name type="common">Lettuce downy mildew</name>
    <dbReference type="NCBI Taxonomy" id="4779"/>
    <lineage>
        <taxon>Eukaryota</taxon>
        <taxon>Sar</taxon>
        <taxon>Stramenopiles</taxon>
        <taxon>Oomycota</taxon>
        <taxon>Peronosporomycetes</taxon>
        <taxon>Peronosporales</taxon>
        <taxon>Peronosporaceae</taxon>
        <taxon>Bremia</taxon>
    </lineage>
</organism>
<proteinExistence type="predicted"/>
<dbReference type="KEGG" id="blac:94349845"/>
<evidence type="ECO:0000313" key="2">
    <source>
        <dbReference type="Proteomes" id="UP000294530"/>
    </source>
</evidence>
<keyword evidence="2" id="KW-1185">Reference proteome</keyword>
<dbReference type="EMBL" id="SHOA02000003">
    <property type="protein sequence ID" value="TDH72592.1"/>
    <property type="molecule type" value="Genomic_DNA"/>
</dbReference>
<name>A0A976IIV2_BRELC</name>
<sequence length="144" mass="16233">MKLWCRCLSRKRGDLPQRMLFQEQFERIKAVYPGTSYVCLLDGTSGDMIAQSEITEIHTDEIARTIITLKNAALQFAATLNQIDPQVVHVRGSQGMFSCYGTAQMILAFYSEMPGMDLEGFDCFEADKRIESITGELHRVLDAS</sequence>
<gene>
    <name evidence="1" type="ORF">CCR75_006102</name>
</gene>
<evidence type="ECO:0000313" key="1">
    <source>
        <dbReference type="EMBL" id="TDH72592.1"/>
    </source>
</evidence>
<dbReference type="AlphaFoldDB" id="A0A976IIV2"/>
<reference evidence="1 2" key="1">
    <citation type="journal article" date="2021" name="Genome Biol.">
        <title>AFLAP: assembly-free linkage analysis pipeline using k-mers from genome sequencing data.</title>
        <authorList>
            <person name="Fletcher K."/>
            <person name="Zhang L."/>
            <person name="Gil J."/>
            <person name="Han R."/>
            <person name="Cavanaugh K."/>
            <person name="Michelmore R."/>
        </authorList>
    </citation>
    <scope>NUCLEOTIDE SEQUENCE [LARGE SCALE GENOMIC DNA]</scope>
    <source>
        <strain evidence="1 2">SF5</strain>
    </source>
</reference>
<dbReference type="OrthoDB" id="71311at2759"/>
<protein>
    <submittedName>
        <fullName evidence="1">Uncharacterized protein</fullName>
    </submittedName>
</protein>
<accession>A0A976IIV2</accession>
<comment type="caution">
    <text evidence="1">The sequence shown here is derived from an EMBL/GenBank/DDBJ whole genome shotgun (WGS) entry which is preliminary data.</text>
</comment>